<protein>
    <submittedName>
        <fullName evidence="1">Uncharacterized protein</fullName>
    </submittedName>
</protein>
<sequence>MDRALRNTKPIEQFLMEGMMKLKGDRKPTPEGNQVVQRMRQEFRDLDKAKKAFEAEKNVALPVENIVQDVFVQCELTDELLPGKGQLVSKAVDEGPMENNRTYINLEEKKARPKLHVAQKEHD</sequence>
<evidence type="ECO:0000313" key="2">
    <source>
        <dbReference type="Proteomes" id="UP001199106"/>
    </source>
</evidence>
<proteinExistence type="predicted"/>
<dbReference type="AlphaFoldDB" id="A0AAD4I827"/>
<organism evidence="1 2">
    <name type="scientific">Alternaria panax</name>
    <dbReference type="NCBI Taxonomy" id="48097"/>
    <lineage>
        <taxon>Eukaryota</taxon>
        <taxon>Fungi</taxon>
        <taxon>Dikarya</taxon>
        <taxon>Ascomycota</taxon>
        <taxon>Pezizomycotina</taxon>
        <taxon>Dothideomycetes</taxon>
        <taxon>Pleosporomycetidae</taxon>
        <taxon>Pleosporales</taxon>
        <taxon>Pleosporineae</taxon>
        <taxon>Pleosporaceae</taxon>
        <taxon>Alternaria</taxon>
        <taxon>Alternaria sect. Panax</taxon>
    </lineage>
</organism>
<comment type="caution">
    <text evidence="1">The sequence shown here is derived from an EMBL/GenBank/DDBJ whole genome shotgun (WGS) entry which is preliminary data.</text>
</comment>
<keyword evidence="2" id="KW-1185">Reference proteome</keyword>
<gene>
    <name evidence="1" type="ORF">G6011_05202</name>
</gene>
<reference evidence="1" key="1">
    <citation type="submission" date="2021-07" db="EMBL/GenBank/DDBJ databases">
        <title>Genome Resource of American Ginseng Black Spot Pathogen Alternaria panax.</title>
        <authorList>
            <person name="Qiu C."/>
            <person name="Wang W."/>
            <person name="Liu Z."/>
        </authorList>
    </citation>
    <scope>NUCLEOTIDE SEQUENCE</scope>
    <source>
        <strain evidence="1">BNCC115425</strain>
    </source>
</reference>
<accession>A0AAD4I827</accession>
<name>A0AAD4I827_9PLEO</name>
<evidence type="ECO:0000313" key="1">
    <source>
        <dbReference type="EMBL" id="KAG9187331.1"/>
    </source>
</evidence>
<dbReference type="Proteomes" id="UP001199106">
    <property type="component" value="Unassembled WGS sequence"/>
</dbReference>
<dbReference type="EMBL" id="JAANER010000007">
    <property type="protein sequence ID" value="KAG9187331.1"/>
    <property type="molecule type" value="Genomic_DNA"/>
</dbReference>